<dbReference type="GO" id="GO:0003677">
    <property type="term" value="F:DNA binding"/>
    <property type="evidence" value="ECO:0007669"/>
    <property type="project" value="UniProtKB-KW"/>
</dbReference>
<dbReference type="AlphaFoldDB" id="A0A7W3LL96"/>
<accession>A0A7W3LL96</accession>
<protein>
    <submittedName>
        <fullName evidence="1">Antitoxin (DNA-binding transcriptional repressor) of toxin-antitoxin stability system</fullName>
    </submittedName>
</protein>
<comment type="caution">
    <text evidence="1">The sequence shown here is derived from an EMBL/GenBank/DDBJ whole genome shotgun (WGS) entry which is preliminary data.</text>
</comment>
<keyword evidence="1" id="KW-0238">DNA-binding</keyword>
<keyword evidence="2" id="KW-1185">Reference proteome</keyword>
<evidence type="ECO:0000313" key="2">
    <source>
        <dbReference type="Proteomes" id="UP000572680"/>
    </source>
</evidence>
<sequence length="206" mass="22737">MGTFAEGPPEELVAAAAAQPGGWVYEIDSAWVDDPDGHVPPEAIRGGWKVGDDGRLTGEFHENPRYAVVRDDYSALDEPDQWMGWLGENPGAYVREQIADILNRQVSGSVLEWLLLRERARCLTGARREEGDGDPVLVTRTGFVVAFVLAVRPPHGRQAVLNGVFTWAAAGLDRPGARRDRVWFDLDAGLDWAEEQLKTRIYEVGG</sequence>
<dbReference type="Proteomes" id="UP000572680">
    <property type="component" value="Unassembled WGS sequence"/>
</dbReference>
<proteinExistence type="predicted"/>
<name>A0A7W3LL96_ACTNM</name>
<dbReference type="RefSeq" id="WP_182842665.1">
    <property type="nucleotide sequence ID" value="NZ_BAAALP010000035.1"/>
</dbReference>
<reference evidence="1 2" key="1">
    <citation type="submission" date="2020-08" db="EMBL/GenBank/DDBJ databases">
        <title>Genomic Encyclopedia of Type Strains, Phase IV (KMG-IV): sequencing the most valuable type-strain genomes for metagenomic binning, comparative biology and taxonomic classification.</title>
        <authorList>
            <person name="Goeker M."/>
        </authorList>
    </citation>
    <scope>NUCLEOTIDE SEQUENCE [LARGE SCALE GENOMIC DNA]</scope>
    <source>
        <strain evidence="1 2">DSM 44197</strain>
    </source>
</reference>
<dbReference type="EMBL" id="JACJIA010000002">
    <property type="protein sequence ID" value="MBA8950209.1"/>
    <property type="molecule type" value="Genomic_DNA"/>
</dbReference>
<evidence type="ECO:0000313" key="1">
    <source>
        <dbReference type="EMBL" id="MBA8950209.1"/>
    </source>
</evidence>
<organism evidence="1 2">
    <name type="scientific">Actinomadura namibiensis</name>
    <dbReference type="NCBI Taxonomy" id="182080"/>
    <lineage>
        <taxon>Bacteria</taxon>
        <taxon>Bacillati</taxon>
        <taxon>Actinomycetota</taxon>
        <taxon>Actinomycetes</taxon>
        <taxon>Streptosporangiales</taxon>
        <taxon>Thermomonosporaceae</taxon>
        <taxon>Actinomadura</taxon>
    </lineage>
</organism>
<gene>
    <name evidence="1" type="ORF">HNR61_001822</name>
</gene>